<accession>A0A8S9RYT9</accession>
<dbReference type="EMBL" id="QGKX02000088">
    <property type="protein sequence ID" value="KAF3585039.1"/>
    <property type="molecule type" value="Genomic_DNA"/>
</dbReference>
<evidence type="ECO:0000313" key="2">
    <source>
        <dbReference type="EMBL" id="KAF3585039.1"/>
    </source>
</evidence>
<evidence type="ECO:0000313" key="3">
    <source>
        <dbReference type="Proteomes" id="UP000712600"/>
    </source>
</evidence>
<feature type="region of interest" description="Disordered" evidence="1">
    <location>
        <begin position="1"/>
        <end position="72"/>
    </location>
</feature>
<gene>
    <name evidence="2" type="ORF">F2Q69_00030316</name>
</gene>
<dbReference type="Proteomes" id="UP000712600">
    <property type="component" value="Unassembled WGS sequence"/>
</dbReference>
<reference evidence="2" key="1">
    <citation type="submission" date="2019-12" db="EMBL/GenBank/DDBJ databases">
        <title>Genome sequencing and annotation of Brassica cretica.</title>
        <authorList>
            <person name="Studholme D.J."/>
            <person name="Sarris P."/>
        </authorList>
    </citation>
    <scope>NUCLEOTIDE SEQUENCE</scope>
    <source>
        <strain evidence="2">PFS-109/04</strain>
        <tissue evidence="2">Leaf</tissue>
    </source>
</reference>
<dbReference type="AlphaFoldDB" id="A0A8S9RYT9"/>
<proteinExistence type="predicted"/>
<feature type="compositionally biased region" description="Basic and acidic residues" evidence="1">
    <location>
        <begin position="40"/>
        <end position="54"/>
    </location>
</feature>
<feature type="compositionally biased region" description="Basic and acidic residues" evidence="1">
    <location>
        <begin position="61"/>
        <end position="72"/>
    </location>
</feature>
<sequence>MDKTEERRRHGGANKISLGGAQQGFKYSRCERAKRKRERQKGTRERERVRDRVRSLPYSQKETRGRVCRQER</sequence>
<comment type="caution">
    <text evidence="2">The sequence shown here is derived from an EMBL/GenBank/DDBJ whole genome shotgun (WGS) entry which is preliminary data.</text>
</comment>
<name>A0A8S9RYT9_BRACR</name>
<organism evidence="2 3">
    <name type="scientific">Brassica cretica</name>
    <name type="common">Mustard</name>
    <dbReference type="NCBI Taxonomy" id="69181"/>
    <lineage>
        <taxon>Eukaryota</taxon>
        <taxon>Viridiplantae</taxon>
        <taxon>Streptophyta</taxon>
        <taxon>Embryophyta</taxon>
        <taxon>Tracheophyta</taxon>
        <taxon>Spermatophyta</taxon>
        <taxon>Magnoliopsida</taxon>
        <taxon>eudicotyledons</taxon>
        <taxon>Gunneridae</taxon>
        <taxon>Pentapetalae</taxon>
        <taxon>rosids</taxon>
        <taxon>malvids</taxon>
        <taxon>Brassicales</taxon>
        <taxon>Brassicaceae</taxon>
        <taxon>Brassiceae</taxon>
        <taxon>Brassica</taxon>
    </lineage>
</organism>
<protein>
    <submittedName>
        <fullName evidence="2">Uncharacterized protein</fullName>
    </submittedName>
</protein>
<evidence type="ECO:0000256" key="1">
    <source>
        <dbReference type="SAM" id="MobiDB-lite"/>
    </source>
</evidence>